<dbReference type="GeneID" id="57276740"/>
<feature type="active site" description="Nucleophile" evidence="6">
    <location>
        <position position="8"/>
    </location>
</feature>
<dbReference type="RefSeq" id="WP_046871602.1">
    <property type="nucleotide sequence ID" value="NZ_BJLT01000009.1"/>
</dbReference>
<dbReference type="InterPro" id="IPR036196">
    <property type="entry name" value="Ptyr_pPase_sf"/>
</dbReference>
<dbReference type="OrthoDB" id="9784339at2"/>
<comment type="similarity">
    <text evidence="1">Belongs to the low molecular weight phosphotyrosine protein phosphatase family.</text>
</comment>
<dbReference type="CDD" id="cd16343">
    <property type="entry name" value="LMWPTP"/>
    <property type="match status" value="1"/>
</dbReference>
<evidence type="ECO:0000313" key="10">
    <source>
        <dbReference type="Proteomes" id="UP000076244"/>
    </source>
</evidence>
<dbReference type="InterPro" id="IPR023485">
    <property type="entry name" value="Ptyr_pPase"/>
</dbReference>
<reference evidence="10 11" key="1">
    <citation type="journal article" date="2016" name="PLoS ONE">
        <title>The Identification of Novel Diagnostic Marker Genes for the Detection of Beer Spoiling Pediococcus damnosus Strains Using the BlAst Diagnostic Gene findEr.</title>
        <authorList>
            <person name="Behr J."/>
            <person name="Geissler A.J."/>
            <person name="Schmid J."/>
            <person name="Zehe A."/>
            <person name="Vogel R.F."/>
        </authorList>
    </citation>
    <scope>NUCLEOTIDE SEQUENCE [LARGE SCALE GENOMIC DNA]</scope>
    <source>
        <strain evidence="8 11">TMW 2.1533</strain>
        <strain evidence="9 10">TMW 2.1535</strain>
    </source>
</reference>
<evidence type="ECO:0000256" key="1">
    <source>
        <dbReference type="ARBA" id="ARBA00011063"/>
    </source>
</evidence>
<dbReference type="EMBL" id="CP012275">
    <property type="protein sequence ID" value="AMV62703.1"/>
    <property type="molecule type" value="Genomic_DNA"/>
</dbReference>
<dbReference type="SMART" id="SM00226">
    <property type="entry name" value="LMWPc"/>
    <property type="match status" value="1"/>
</dbReference>
<dbReference type="Proteomes" id="UP000076244">
    <property type="component" value="Chromosome"/>
</dbReference>
<name>A0A143AZU7_9LACO</name>
<proteinExistence type="inferred from homology"/>
<evidence type="ECO:0000313" key="9">
    <source>
        <dbReference type="EMBL" id="AMV67412.1"/>
    </source>
</evidence>
<dbReference type="SUPFAM" id="SSF52788">
    <property type="entry name" value="Phosphotyrosine protein phosphatases I"/>
    <property type="match status" value="1"/>
</dbReference>
<dbReference type="PANTHER" id="PTHR11717">
    <property type="entry name" value="LOW MOLECULAR WEIGHT PROTEIN TYROSINE PHOSPHATASE"/>
    <property type="match status" value="1"/>
</dbReference>
<evidence type="ECO:0000256" key="5">
    <source>
        <dbReference type="ARBA" id="ARBA00051722"/>
    </source>
</evidence>
<dbReference type="EC" id="3.1.3.48" evidence="2"/>
<dbReference type="KEGG" id="pdm:ADU72_1485"/>
<protein>
    <recommendedName>
        <fullName evidence="2">protein-tyrosine-phosphatase</fullName>
        <ecNumber evidence="2">3.1.3.48</ecNumber>
    </recommendedName>
</protein>
<evidence type="ECO:0000259" key="7">
    <source>
        <dbReference type="SMART" id="SM00226"/>
    </source>
</evidence>
<evidence type="ECO:0000256" key="6">
    <source>
        <dbReference type="PIRSR" id="PIRSR617867-1"/>
    </source>
</evidence>
<keyword evidence="3 8" id="KW-0378">Hydrolase</keyword>
<gene>
    <name evidence="8" type="ORF">ADU70_1211</name>
    <name evidence="9" type="ORF">ADU72_1485</name>
</gene>
<organism evidence="8 11">
    <name type="scientific">Pediococcus damnosus</name>
    <dbReference type="NCBI Taxonomy" id="51663"/>
    <lineage>
        <taxon>Bacteria</taxon>
        <taxon>Bacillati</taxon>
        <taxon>Bacillota</taxon>
        <taxon>Bacilli</taxon>
        <taxon>Lactobacillales</taxon>
        <taxon>Lactobacillaceae</taxon>
        <taxon>Pediococcus</taxon>
    </lineage>
</organism>
<dbReference type="InterPro" id="IPR050438">
    <property type="entry name" value="LMW_PTPase"/>
</dbReference>
<dbReference type="GO" id="GO:0004725">
    <property type="term" value="F:protein tyrosine phosphatase activity"/>
    <property type="evidence" value="ECO:0007669"/>
    <property type="project" value="UniProtKB-EC"/>
</dbReference>
<evidence type="ECO:0000256" key="3">
    <source>
        <dbReference type="ARBA" id="ARBA00022801"/>
    </source>
</evidence>
<evidence type="ECO:0000313" key="11">
    <source>
        <dbReference type="Proteomes" id="UP000076405"/>
    </source>
</evidence>
<keyword evidence="4" id="KW-0904">Protein phosphatase</keyword>
<dbReference type="EMBL" id="CP012288">
    <property type="protein sequence ID" value="AMV67412.1"/>
    <property type="molecule type" value="Genomic_DNA"/>
</dbReference>
<dbReference type="Proteomes" id="UP000076405">
    <property type="component" value="Chromosome"/>
</dbReference>
<keyword evidence="10" id="KW-1185">Reference proteome</keyword>
<accession>A0A143AZU7</accession>
<dbReference type="Gene3D" id="3.40.50.2300">
    <property type="match status" value="1"/>
</dbReference>
<evidence type="ECO:0000256" key="2">
    <source>
        <dbReference type="ARBA" id="ARBA00013064"/>
    </source>
</evidence>
<dbReference type="PANTHER" id="PTHR11717:SF7">
    <property type="entry name" value="LOW MOLECULAR WEIGHT PHOSPHOTYROSINE PROTEIN PHOSPHATASE"/>
    <property type="match status" value="1"/>
</dbReference>
<dbReference type="InterPro" id="IPR017867">
    <property type="entry name" value="Tyr_phospatase_low_mol_wt"/>
</dbReference>
<feature type="active site" evidence="6">
    <location>
        <position position="14"/>
    </location>
</feature>
<dbReference type="Pfam" id="PF01451">
    <property type="entry name" value="LMWPc"/>
    <property type="match status" value="1"/>
</dbReference>
<evidence type="ECO:0000313" key="8">
    <source>
        <dbReference type="EMBL" id="AMV62703.1"/>
    </source>
</evidence>
<sequence>MEKILFVCLGNICRSPMAEALFQQKINQANLTNQFSADSAGTSDWEEGNPPHAQTLAVLQKHHVDPKGLISRPVTTSDFQTFDWLIGMDHQNILDLKNLAPAASTAKIKLFMSVSSKKPNTDVPDPWYTHKFEAAYQQISTGVDDWIKFLTSQSK</sequence>
<evidence type="ECO:0000256" key="4">
    <source>
        <dbReference type="ARBA" id="ARBA00022912"/>
    </source>
</evidence>
<feature type="domain" description="Phosphotyrosine protein phosphatase I" evidence="7">
    <location>
        <begin position="2"/>
        <end position="149"/>
    </location>
</feature>
<dbReference type="PRINTS" id="PR00719">
    <property type="entry name" value="LMWPTPASE"/>
</dbReference>
<feature type="active site" description="Proton donor" evidence="6">
    <location>
        <position position="125"/>
    </location>
</feature>
<dbReference type="AlphaFoldDB" id="A0A143AZU7"/>
<comment type="catalytic activity">
    <reaction evidence="5">
        <text>O-phospho-L-tyrosyl-[protein] + H2O = L-tyrosyl-[protein] + phosphate</text>
        <dbReference type="Rhea" id="RHEA:10684"/>
        <dbReference type="Rhea" id="RHEA-COMP:10136"/>
        <dbReference type="Rhea" id="RHEA-COMP:20101"/>
        <dbReference type="ChEBI" id="CHEBI:15377"/>
        <dbReference type="ChEBI" id="CHEBI:43474"/>
        <dbReference type="ChEBI" id="CHEBI:46858"/>
        <dbReference type="ChEBI" id="CHEBI:61978"/>
        <dbReference type="EC" id="3.1.3.48"/>
    </reaction>
</comment>